<dbReference type="PANTHER" id="PTHR32089:SF112">
    <property type="entry name" value="LYSOZYME-LIKE PROTEIN-RELATED"/>
    <property type="match status" value="1"/>
</dbReference>
<feature type="transmembrane region" description="Helical" evidence="9">
    <location>
        <begin position="204"/>
        <end position="225"/>
    </location>
</feature>
<keyword evidence="4 9" id="KW-1133">Transmembrane helix</keyword>
<comment type="similarity">
    <text evidence="7">Belongs to the methyl-accepting chemotaxis (MCP) protein family.</text>
</comment>
<keyword evidence="2" id="KW-1003">Cell membrane</keyword>
<evidence type="ECO:0000313" key="13">
    <source>
        <dbReference type="Proteomes" id="UP000480246"/>
    </source>
</evidence>
<dbReference type="SUPFAM" id="SSF58104">
    <property type="entry name" value="Methyl-accepting chemotaxis protein (MCP) signaling domain"/>
    <property type="match status" value="1"/>
</dbReference>
<gene>
    <name evidence="12" type="ORF">F9U64_20665</name>
</gene>
<evidence type="ECO:0000256" key="1">
    <source>
        <dbReference type="ARBA" id="ARBA00004651"/>
    </source>
</evidence>
<proteinExistence type="inferred from homology"/>
<dbReference type="OrthoDB" id="9760371at2"/>
<dbReference type="RefSeq" id="WP_153406772.1">
    <property type="nucleotide sequence ID" value="NZ_ML762452.1"/>
</dbReference>
<evidence type="ECO:0000256" key="7">
    <source>
        <dbReference type="ARBA" id="ARBA00029447"/>
    </source>
</evidence>
<keyword evidence="13" id="KW-1185">Reference proteome</keyword>
<dbReference type="SMART" id="SM01049">
    <property type="entry name" value="Cache_2"/>
    <property type="match status" value="1"/>
</dbReference>
<dbReference type="CDD" id="cd06225">
    <property type="entry name" value="HAMP"/>
    <property type="match status" value="1"/>
</dbReference>
<dbReference type="Proteomes" id="UP000480246">
    <property type="component" value="Unassembled WGS sequence"/>
</dbReference>
<dbReference type="PROSITE" id="PS50111">
    <property type="entry name" value="CHEMOTAXIS_TRANSDUC_2"/>
    <property type="match status" value="1"/>
</dbReference>
<dbReference type="Gene3D" id="6.10.340.10">
    <property type="match status" value="1"/>
</dbReference>
<evidence type="ECO:0000256" key="3">
    <source>
        <dbReference type="ARBA" id="ARBA00022692"/>
    </source>
</evidence>
<dbReference type="Gene3D" id="3.30.450.20">
    <property type="entry name" value="PAS domain"/>
    <property type="match status" value="1"/>
</dbReference>
<keyword evidence="3 9" id="KW-0812">Transmembrane</keyword>
<name>A0A7C8GQA9_9BACI</name>
<accession>A0A7C8GQA9</accession>
<evidence type="ECO:0000256" key="9">
    <source>
        <dbReference type="SAM" id="Phobius"/>
    </source>
</evidence>
<comment type="caution">
    <text evidence="12">The sequence shown here is derived from an EMBL/GenBank/DDBJ whole genome shotgun (WGS) entry which is preliminary data.</text>
</comment>
<sequence length="583" mass="64516">MKPFKKRINWHSISTQMLTLLSVIIVFAVSITGVTSYSIAKQQLIEAGKQEMYHVTKSTFSVLEAVNDQVETGALTLEDAKQKARELLSGPVLEDGTHDFKKSNFLYKGEGYILGYDAAFSSQVHPSNPVGDIPEDTTNRERMVNGAKEQTIEERYVYFEDKNEETGEIRSKISYMEHYEPWDWYIGLTVYEDEFYSGLDVVKGIITIVAIFIIFISFIIFYLVIRKKLVLLKEVTEASKDIAKGIIQNTNLRETKDEIGQLAKSYNIMTKQLGKFISQVKNTGDHLLDSASSLSAVSEQTLASSDEVGNAITEIATGTQEQANDLENINNSVDGLTKSIDSMNEQSEVIKKVTAESQQLSLEGTEIVASLRKSNQDTLVASEQISAGIKNLNEKSQEIHRIMETIESIAAETNLLALNASIEAARAGEHGKGFAVVADEIRKLAEQSKNATHQVQEVVTMISSETEKTVETVEETVATTNRLNKDVIHTEDKFKQLSSSISETVSALDVLNGDIKEITDKTMSISDDIQSASGVSEETAASVEEISSSIDEQNQAITNVAKSAEQLNDLNKQLNEMLDNYKL</sequence>
<evidence type="ECO:0000259" key="10">
    <source>
        <dbReference type="PROSITE" id="PS50111"/>
    </source>
</evidence>
<evidence type="ECO:0000256" key="5">
    <source>
        <dbReference type="ARBA" id="ARBA00023136"/>
    </source>
</evidence>
<evidence type="ECO:0000259" key="11">
    <source>
        <dbReference type="PROSITE" id="PS50885"/>
    </source>
</evidence>
<dbReference type="Pfam" id="PF00015">
    <property type="entry name" value="MCPsignal"/>
    <property type="match status" value="1"/>
</dbReference>
<dbReference type="SMART" id="SM00283">
    <property type="entry name" value="MA"/>
    <property type="match status" value="1"/>
</dbReference>
<dbReference type="AlphaFoldDB" id="A0A7C8GQA9"/>
<feature type="domain" description="HAMP" evidence="11">
    <location>
        <begin position="232"/>
        <end position="278"/>
    </location>
</feature>
<dbReference type="InterPro" id="IPR003660">
    <property type="entry name" value="HAMP_dom"/>
</dbReference>
<dbReference type="InterPro" id="IPR004089">
    <property type="entry name" value="MCPsignal_dom"/>
</dbReference>
<dbReference type="GO" id="GO:0005886">
    <property type="term" value="C:plasma membrane"/>
    <property type="evidence" value="ECO:0007669"/>
    <property type="project" value="UniProtKB-SubCell"/>
</dbReference>
<dbReference type="GO" id="GO:0007165">
    <property type="term" value="P:signal transduction"/>
    <property type="evidence" value="ECO:0007669"/>
    <property type="project" value="UniProtKB-KW"/>
</dbReference>
<dbReference type="Pfam" id="PF17200">
    <property type="entry name" value="sCache_2"/>
    <property type="match status" value="1"/>
</dbReference>
<protein>
    <submittedName>
        <fullName evidence="12">HAMP domain-containing protein</fullName>
    </submittedName>
</protein>
<dbReference type="PROSITE" id="PS50885">
    <property type="entry name" value="HAMP"/>
    <property type="match status" value="1"/>
</dbReference>
<feature type="domain" description="Methyl-accepting transducer" evidence="10">
    <location>
        <begin position="297"/>
        <end position="547"/>
    </location>
</feature>
<dbReference type="InterPro" id="IPR033480">
    <property type="entry name" value="sCache_2"/>
</dbReference>
<dbReference type="PANTHER" id="PTHR32089">
    <property type="entry name" value="METHYL-ACCEPTING CHEMOTAXIS PROTEIN MCPB"/>
    <property type="match status" value="1"/>
</dbReference>
<evidence type="ECO:0000256" key="6">
    <source>
        <dbReference type="ARBA" id="ARBA00023224"/>
    </source>
</evidence>
<evidence type="ECO:0000256" key="4">
    <source>
        <dbReference type="ARBA" id="ARBA00022989"/>
    </source>
</evidence>
<reference evidence="12 13" key="1">
    <citation type="submission" date="2019-10" db="EMBL/GenBank/DDBJ databases">
        <title>Gracilibacillus sp. nov. isolated from rice seeds.</title>
        <authorList>
            <person name="He S."/>
        </authorList>
    </citation>
    <scope>NUCLEOTIDE SEQUENCE [LARGE SCALE GENOMIC DNA]</scope>
    <source>
        <strain evidence="12 13">TD8</strain>
    </source>
</reference>
<evidence type="ECO:0000256" key="2">
    <source>
        <dbReference type="ARBA" id="ARBA00022475"/>
    </source>
</evidence>
<organism evidence="12 13">
    <name type="scientific">Gracilibacillus oryzae</name>
    <dbReference type="NCBI Taxonomy" id="1672701"/>
    <lineage>
        <taxon>Bacteria</taxon>
        <taxon>Bacillati</taxon>
        <taxon>Bacillota</taxon>
        <taxon>Bacilli</taxon>
        <taxon>Bacillales</taxon>
        <taxon>Bacillaceae</taxon>
        <taxon>Gracilibacillus</taxon>
    </lineage>
</organism>
<dbReference type="Pfam" id="PF00672">
    <property type="entry name" value="HAMP"/>
    <property type="match status" value="1"/>
</dbReference>
<comment type="subcellular location">
    <subcellularLocation>
        <location evidence="1">Cell membrane</location>
        <topology evidence="1">Multi-pass membrane protein</topology>
    </subcellularLocation>
</comment>
<evidence type="ECO:0000256" key="8">
    <source>
        <dbReference type="PROSITE-ProRule" id="PRU00284"/>
    </source>
</evidence>
<dbReference type="EMBL" id="WEID01000116">
    <property type="protein sequence ID" value="KAB8126115.1"/>
    <property type="molecule type" value="Genomic_DNA"/>
</dbReference>
<keyword evidence="5 9" id="KW-0472">Membrane</keyword>
<evidence type="ECO:0000313" key="12">
    <source>
        <dbReference type="EMBL" id="KAB8126115.1"/>
    </source>
</evidence>
<keyword evidence="6 8" id="KW-0807">Transducer</keyword>
<dbReference type="Gene3D" id="1.10.287.950">
    <property type="entry name" value="Methyl-accepting chemotaxis protein"/>
    <property type="match status" value="1"/>
</dbReference>